<dbReference type="InterPro" id="IPR019874">
    <property type="entry name" value="RF_methyltr_PrmC"/>
</dbReference>
<name>A0A076NQY8_9CORY</name>
<dbReference type="PROSITE" id="PS00092">
    <property type="entry name" value="N6_MTASE"/>
    <property type="match status" value="1"/>
</dbReference>
<feature type="domain" description="Methyltransferase small" evidence="6">
    <location>
        <begin position="100"/>
        <end position="188"/>
    </location>
</feature>
<dbReference type="eggNOG" id="COG2890">
    <property type="taxonomic scope" value="Bacteria"/>
</dbReference>
<dbReference type="EMBL" id="CP009211">
    <property type="protein sequence ID" value="AIJ33337.1"/>
    <property type="molecule type" value="Genomic_DNA"/>
</dbReference>
<dbReference type="GO" id="GO:0032259">
    <property type="term" value="P:methylation"/>
    <property type="evidence" value="ECO:0007669"/>
    <property type="project" value="UniProtKB-KW"/>
</dbReference>
<dbReference type="InterPro" id="IPR040758">
    <property type="entry name" value="PrmC_N"/>
</dbReference>
<evidence type="ECO:0000259" key="6">
    <source>
        <dbReference type="Pfam" id="PF05175"/>
    </source>
</evidence>
<dbReference type="KEGG" id="cii:CIMIT_04995"/>
<dbReference type="InterPro" id="IPR007848">
    <property type="entry name" value="Small_mtfrase_dom"/>
</dbReference>
<reference evidence="8 10" key="1">
    <citation type="submission" date="2014-08" db="EMBL/GenBank/DDBJ databases">
        <title>Complete genome sequence of Corynebacterium imitans DSM 44264, isolated from a five-month-old boy with suspected pharyngeal diphtheria.</title>
        <authorList>
            <person name="Mollmann S."/>
            <person name="Albersmeier A."/>
            <person name="Ruckert C."/>
            <person name="Tauch A."/>
        </authorList>
    </citation>
    <scope>NUCLEOTIDE SEQUENCE [LARGE SCALE GENOMIC DNA]</scope>
    <source>
        <strain evidence="8 10">DSM 44264</strain>
    </source>
</reference>
<dbReference type="PANTHER" id="PTHR18895">
    <property type="entry name" value="HEMK METHYLTRANSFERASE"/>
    <property type="match status" value="1"/>
</dbReference>
<organism evidence="8 10">
    <name type="scientific">Corynebacterium imitans</name>
    <dbReference type="NCBI Taxonomy" id="156978"/>
    <lineage>
        <taxon>Bacteria</taxon>
        <taxon>Bacillati</taxon>
        <taxon>Actinomycetota</taxon>
        <taxon>Actinomycetes</taxon>
        <taxon>Mycobacteriales</taxon>
        <taxon>Corynebacteriaceae</taxon>
        <taxon>Corynebacterium</taxon>
    </lineage>
</organism>
<gene>
    <name evidence="9" type="primary">prmC_1</name>
    <name evidence="5" type="synonym">prmC</name>
    <name evidence="8" type="ORF">CIMIT_04995</name>
    <name evidence="9" type="ORF">SAMEA4535761_01064</name>
</gene>
<dbReference type="Pfam" id="PF05175">
    <property type="entry name" value="MTS"/>
    <property type="match status" value="1"/>
</dbReference>
<comment type="caution">
    <text evidence="5">Lacks conserved residue(s) required for the propagation of feature annotation.</text>
</comment>
<comment type="catalytic activity">
    <reaction evidence="4 5">
        <text>L-glutaminyl-[peptide chain release factor] + S-adenosyl-L-methionine = N(5)-methyl-L-glutaminyl-[peptide chain release factor] + S-adenosyl-L-homocysteine + H(+)</text>
        <dbReference type="Rhea" id="RHEA:42896"/>
        <dbReference type="Rhea" id="RHEA-COMP:10271"/>
        <dbReference type="Rhea" id="RHEA-COMP:10272"/>
        <dbReference type="ChEBI" id="CHEBI:15378"/>
        <dbReference type="ChEBI" id="CHEBI:30011"/>
        <dbReference type="ChEBI" id="CHEBI:57856"/>
        <dbReference type="ChEBI" id="CHEBI:59789"/>
        <dbReference type="ChEBI" id="CHEBI:61891"/>
        <dbReference type="EC" id="2.1.1.297"/>
    </reaction>
</comment>
<evidence type="ECO:0000259" key="7">
    <source>
        <dbReference type="Pfam" id="PF17827"/>
    </source>
</evidence>
<feature type="binding site" evidence="5">
    <location>
        <position position="138"/>
    </location>
    <ligand>
        <name>S-adenosyl-L-methionine</name>
        <dbReference type="ChEBI" id="CHEBI:59789"/>
    </ligand>
</feature>
<dbReference type="HAMAP" id="MF_02126">
    <property type="entry name" value="RF_methyltr_PrmC"/>
    <property type="match status" value="1"/>
</dbReference>
<dbReference type="OrthoDB" id="9800643at2"/>
<evidence type="ECO:0000256" key="3">
    <source>
        <dbReference type="ARBA" id="ARBA00022691"/>
    </source>
</evidence>
<evidence type="ECO:0000256" key="2">
    <source>
        <dbReference type="ARBA" id="ARBA00022679"/>
    </source>
</evidence>
<feature type="domain" description="Release factor glutamine methyltransferase N-terminal" evidence="7">
    <location>
        <begin position="3"/>
        <end position="70"/>
    </location>
</feature>
<feature type="binding site" evidence="5">
    <location>
        <begin position="184"/>
        <end position="187"/>
    </location>
    <ligand>
        <name>substrate</name>
    </ligand>
</feature>
<dbReference type="InterPro" id="IPR050320">
    <property type="entry name" value="N5-glutamine_MTase"/>
</dbReference>
<accession>A0A076NQY8</accession>
<protein>
    <recommendedName>
        <fullName evidence="5">Release factor glutamine methyltransferase</fullName>
        <shortName evidence="5">RF MTase</shortName>
        <ecNumber evidence="5">2.1.1.297</ecNumber>
    </recommendedName>
    <alternativeName>
        <fullName evidence="5">N5-glutamine methyltransferase PrmC</fullName>
    </alternativeName>
    <alternativeName>
        <fullName evidence="5">Protein-(glutamine-N5) MTase PrmC</fullName>
    </alternativeName>
    <alternativeName>
        <fullName evidence="5">Protein-glutamine N-methyltransferase PrmC</fullName>
    </alternativeName>
</protein>
<dbReference type="SUPFAM" id="SSF53335">
    <property type="entry name" value="S-adenosyl-L-methionine-dependent methyltransferases"/>
    <property type="match status" value="1"/>
</dbReference>
<keyword evidence="3 5" id="KW-0949">S-adenosyl-L-methionine</keyword>
<dbReference type="Gene3D" id="1.10.8.10">
    <property type="entry name" value="DNA helicase RuvA subunit, C-terminal domain"/>
    <property type="match status" value="1"/>
</dbReference>
<evidence type="ECO:0000313" key="9">
    <source>
        <dbReference type="EMBL" id="SNV67270.1"/>
    </source>
</evidence>
<comment type="similarity">
    <text evidence="5">Belongs to the protein N5-glutamine methyltransferase family. PrmC subfamily.</text>
</comment>
<dbReference type="NCBIfam" id="TIGR00536">
    <property type="entry name" value="hemK_fam"/>
    <property type="match status" value="1"/>
</dbReference>
<dbReference type="AlphaFoldDB" id="A0A076NQY8"/>
<reference evidence="9 11" key="2">
    <citation type="submission" date="2017-06" db="EMBL/GenBank/DDBJ databases">
        <authorList>
            <consortium name="Pathogen Informatics"/>
        </authorList>
    </citation>
    <scope>NUCLEOTIDE SEQUENCE [LARGE SCALE GENOMIC DNA]</scope>
    <source>
        <strain evidence="9 11">NCTC13015</strain>
    </source>
</reference>
<keyword evidence="10" id="KW-1185">Reference proteome</keyword>
<dbReference type="InterPro" id="IPR002052">
    <property type="entry name" value="DNA_methylase_N6_adenine_CS"/>
</dbReference>
<dbReference type="InterPro" id="IPR004556">
    <property type="entry name" value="HemK-like"/>
</dbReference>
<dbReference type="EC" id="2.1.1.297" evidence="5"/>
<dbReference type="Pfam" id="PF17827">
    <property type="entry name" value="PrmC_N"/>
    <property type="match status" value="1"/>
</dbReference>
<dbReference type="PANTHER" id="PTHR18895:SF74">
    <property type="entry name" value="MTRF1L RELEASE FACTOR GLUTAMINE METHYLTRANSFERASE"/>
    <property type="match status" value="1"/>
</dbReference>
<dbReference type="CDD" id="cd02440">
    <property type="entry name" value="AdoMet_MTases"/>
    <property type="match status" value="1"/>
</dbReference>
<evidence type="ECO:0000256" key="4">
    <source>
        <dbReference type="ARBA" id="ARBA00048391"/>
    </source>
</evidence>
<dbReference type="NCBIfam" id="TIGR03534">
    <property type="entry name" value="RF_mod_PrmC"/>
    <property type="match status" value="1"/>
</dbReference>
<sequence>MREVLARASALLADAGVPTPDVDARLLAAHIAGTSPMGVLFAEVTEEFSQAFEAAVARRATREPLQHITGTAPFGPLELEVGPGVFIPRPETEVLADWAVRTLRDIPSPTVVDLGTGSGALPIYIGHHIPEAQLYAVELSATAREFAARNAASHNVRLSLIDANMTDPGLLPELRGRVDLVVANPPYVPETPDLDPEVYHDPHEAVFSGPDGMDAIRGLVPVAAQLLRPGGWLGVEHDDATSQSTRAIIAASGGFTAPEPLRDLAGRERFVCASKL</sequence>
<evidence type="ECO:0000256" key="1">
    <source>
        <dbReference type="ARBA" id="ARBA00022603"/>
    </source>
</evidence>
<keyword evidence="2 5" id="KW-0808">Transferase</keyword>
<dbReference type="HOGENOM" id="CLU_018398_4_0_11"/>
<dbReference type="GO" id="GO:0003676">
    <property type="term" value="F:nucleic acid binding"/>
    <property type="evidence" value="ECO:0007669"/>
    <property type="project" value="InterPro"/>
</dbReference>
<dbReference type="STRING" id="156978.CIMIT_04995"/>
<evidence type="ECO:0000313" key="11">
    <source>
        <dbReference type="Proteomes" id="UP000215374"/>
    </source>
</evidence>
<dbReference type="Gene3D" id="3.40.50.150">
    <property type="entry name" value="Vaccinia Virus protein VP39"/>
    <property type="match status" value="1"/>
</dbReference>
<dbReference type="EMBL" id="LT906467">
    <property type="protein sequence ID" value="SNV67270.1"/>
    <property type="molecule type" value="Genomic_DNA"/>
</dbReference>
<feature type="binding site" evidence="5">
    <location>
        <begin position="115"/>
        <end position="119"/>
    </location>
    <ligand>
        <name>S-adenosyl-L-methionine</name>
        <dbReference type="ChEBI" id="CHEBI:59789"/>
    </ligand>
</feature>
<comment type="function">
    <text evidence="5">Methylates the class 1 translation termination release factors RF1/PrfA and RF2/PrfB on the glutamine residue of the universally conserved GGQ motif.</text>
</comment>
<evidence type="ECO:0000313" key="10">
    <source>
        <dbReference type="Proteomes" id="UP000028780"/>
    </source>
</evidence>
<dbReference type="Proteomes" id="UP000028780">
    <property type="component" value="Chromosome"/>
</dbReference>
<dbReference type="GO" id="GO:0102559">
    <property type="term" value="F:peptide chain release factor N(5)-glutamine methyltransferase activity"/>
    <property type="evidence" value="ECO:0007669"/>
    <property type="project" value="UniProtKB-EC"/>
</dbReference>
<dbReference type="Proteomes" id="UP000215374">
    <property type="component" value="Chromosome 1"/>
</dbReference>
<proteinExistence type="inferred from homology"/>
<evidence type="ECO:0000313" key="8">
    <source>
        <dbReference type="EMBL" id="AIJ33337.1"/>
    </source>
</evidence>
<keyword evidence="1 5" id="KW-0489">Methyltransferase</keyword>
<evidence type="ECO:0000256" key="5">
    <source>
        <dbReference type="HAMAP-Rule" id="MF_02126"/>
    </source>
</evidence>
<feature type="binding site" evidence="5">
    <location>
        <position position="184"/>
    </location>
    <ligand>
        <name>S-adenosyl-L-methionine</name>
        <dbReference type="ChEBI" id="CHEBI:59789"/>
    </ligand>
</feature>
<dbReference type="RefSeq" id="WP_038589962.1">
    <property type="nucleotide sequence ID" value="NZ_CP009211.1"/>
</dbReference>
<dbReference type="InterPro" id="IPR029063">
    <property type="entry name" value="SAM-dependent_MTases_sf"/>
</dbReference>